<accession>A0A2R6QJ84</accession>
<evidence type="ECO:0000313" key="4">
    <source>
        <dbReference type="EMBL" id="PSS09470.1"/>
    </source>
</evidence>
<dbReference type="PRINTS" id="PR00133">
    <property type="entry name" value="GLHYDRLASE3"/>
</dbReference>
<dbReference type="InParanoid" id="A0A2R6QJ84"/>
<evidence type="ECO:0000259" key="3">
    <source>
        <dbReference type="Pfam" id="PF00933"/>
    </source>
</evidence>
<dbReference type="OrthoDB" id="416222at2759"/>
<dbReference type="Pfam" id="PF00933">
    <property type="entry name" value="Glyco_hydro_3"/>
    <property type="match status" value="1"/>
</dbReference>
<dbReference type="InterPro" id="IPR036962">
    <property type="entry name" value="Glyco_hydro_3_N_sf"/>
</dbReference>
<protein>
    <submittedName>
        <fullName evidence="4">Lysosomal beta glucosidase</fullName>
    </submittedName>
</protein>
<dbReference type="PROSITE" id="PS00775">
    <property type="entry name" value="GLYCOSYL_HYDROL_F3"/>
    <property type="match status" value="1"/>
</dbReference>
<comment type="caution">
    <text evidence="4">The sequence shown here is derived from an EMBL/GenBank/DDBJ whole genome shotgun (WGS) entry which is preliminary data.</text>
</comment>
<comment type="similarity">
    <text evidence="1">Belongs to the glycosyl hydrolase 3 family.</text>
</comment>
<dbReference type="Gene3D" id="3.40.50.1700">
    <property type="entry name" value="Glycoside hydrolase family 3 C-terminal domain"/>
    <property type="match status" value="1"/>
</dbReference>
<dbReference type="InterPro" id="IPR001764">
    <property type="entry name" value="Glyco_hydro_3_N"/>
</dbReference>
<dbReference type="STRING" id="1590841.A0A2R6QJ84"/>
<evidence type="ECO:0000313" key="5">
    <source>
        <dbReference type="Proteomes" id="UP000241394"/>
    </source>
</evidence>
<dbReference type="Gramene" id="PSS09470">
    <property type="protein sequence ID" value="PSS09470"/>
    <property type="gene ID" value="CEY00_Acc16493"/>
</dbReference>
<dbReference type="Proteomes" id="UP000241394">
    <property type="component" value="Chromosome LG15"/>
</dbReference>
<dbReference type="Gene3D" id="3.20.20.300">
    <property type="entry name" value="Glycoside hydrolase, family 3, N-terminal domain"/>
    <property type="match status" value="1"/>
</dbReference>
<dbReference type="PANTHER" id="PTHR30620">
    <property type="entry name" value="PERIPLASMIC BETA-GLUCOSIDASE-RELATED"/>
    <property type="match status" value="1"/>
</dbReference>
<dbReference type="GO" id="GO:0009251">
    <property type="term" value="P:glucan catabolic process"/>
    <property type="evidence" value="ECO:0007669"/>
    <property type="project" value="TreeGrafter"/>
</dbReference>
<dbReference type="InterPro" id="IPR036881">
    <property type="entry name" value="Glyco_hydro_3_C_sf"/>
</dbReference>
<reference evidence="5" key="2">
    <citation type="journal article" date="2018" name="BMC Genomics">
        <title>A manually annotated Actinidia chinensis var. chinensis (kiwifruit) genome highlights the challenges associated with draft genomes and gene prediction in plants.</title>
        <authorList>
            <person name="Pilkington S.M."/>
            <person name="Crowhurst R."/>
            <person name="Hilario E."/>
            <person name="Nardozza S."/>
            <person name="Fraser L."/>
            <person name="Peng Y."/>
            <person name="Gunaseelan K."/>
            <person name="Simpson R."/>
            <person name="Tahir J."/>
            <person name="Deroles S.C."/>
            <person name="Templeton K."/>
            <person name="Luo Z."/>
            <person name="Davy M."/>
            <person name="Cheng C."/>
            <person name="McNeilage M."/>
            <person name="Scaglione D."/>
            <person name="Liu Y."/>
            <person name="Zhang Q."/>
            <person name="Datson P."/>
            <person name="De Silva N."/>
            <person name="Gardiner S.E."/>
            <person name="Bassett H."/>
            <person name="Chagne D."/>
            <person name="McCallum J."/>
            <person name="Dzierzon H."/>
            <person name="Deng C."/>
            <person name="Wang Y.Y."/>
            <person name="Barron L."/>
            <person name="Manako K."/>
            <person name="Bowen J."/>
            <person name="Foster T.M."/>
            <person name="Erridge Z.A."/>
            <person name="Tiffin H."/>
            <person name="Waite C.N."/>
            <person name="Davies K.M."/>
            <person name="Grierson E.P."/>
            <person name="Laing W.A."/>
            <person name="Kirk R."/>
            <person name="Chen X."/>
            <person name="Wood M."/>
            <person name="Montefiori M."/>
            <person name="Brummell D.A."/>
            <person name="Schwinn K.E."/>
            <person name="Catanach A."/>
            <person name="Fullerton C."/>
            <person name="Li D."/>
            <person name="Meiyalaghan S."/>
            <person name="Nieuwenhuizen N."/>
            <person name="Read N."/>
            <person name="Prakash R."/>
            <person name="Hunter D."/>
            <person name="Zhang H."/>
            <person name="McKenzie M."/>
            <person name="Knabel M."/>
            <person name="Harris A."/>
            <person name="Allan A.C."/>
            <person name="Gleave A."/>
            <person name="Chen A."/>
            <person name="Janssen B.J."/>
            <person name="Plunkett B."/>
            <person name="Ampomah-Dwamena C."/>
            <person name="Voogd C."/>
            <person name="Leif D."/>
            <person name="Lafferty D."/>
            <person name="Souleyre E.J.F."/>
            <person name="Varkonyi-Gasic E."/>
            <person name="Gambi F."/>
            <person name="Hanley J."/>
            <person name="Yao J.L."/>
            <person name="Cheung J."/>
            <person name="David K.M."/>
            <person name="Warren B."/>
            <person name="Marsh K."/>
            <person name="Snowden K.C."/>
            <person name="Lin-Wang K."/>
            <person name="Brian L."/>
            <person name="Martinez-Sanchez M."/>
            <person name="Wang M."/>
            <person name="Ileperuma N."/>
            <person name="Macnee N."/>
            <person name="Campin R."/>
            <person name="McAtee P."/>
            <person name="Drummond R.S.M."/>
            <person name="Espley R.V."/>
            <person name="Ireland H.S."/>
            <person name="Wu R."/>
            <person name="Atkinson R.G."/>
            <person name="Karunairetnam S."/>
            <person name="Bulley S."/>
            <person name="Chunkath S."/>
            <person name="Hanley Z."/>
            <person name="Storey R."/>
            <person name="Thrimawithana A.H."/>
            <person name="Thomson S."/>
            <person name="David C."/>
            <person name="Testolin R."/>
            <person name="Huang H."/>
            <person name="Hellens R.P."/>
            <person name="Schaffer R.J."/>
        </authorList>
    </citation>
    <scope>NUCLEOTIDE SEQUENCE [LARGE SCALE GENOMIC DNA]</scope>
    <source>
        <strain evidence="5">cv. Red5</strain>
    </source>
</reference>
<dbReference type="EMBL" id="NKQK01000015">
    <property type="protein sequence ID" value="PSS09470.1"/>
    <property type="molecule type" value="Genomic_DNA"/>
</dbReference>
<keyword evidence="5" id="KW-1185">Reference proteome</keyword>
<dbReference type="PANTHER" id="PTHR30620:SF33">
    <property type="entry name" value="BETA-D-GLUCAN EXOHYDROLASE-LIKE PROTEIN-RELATED"/>
    <property type="match status" value="1"/>
</dbReference>
<keyword evidence="2" id="KW-0378">Hydrolase</keyword>
<feature type="domain" description="Glycoside hydrolase family 3 N-terminal" evidence="3">
    <location>
        <begin position="23"/>
        <end position="310"/>
    </location>
</feature>
<gene>
    <name evidence="4" type="ORF">CEY00_Acc16493</name>
</gene>
<dbReference type="AlphaFoldDB" id="A0A2R6QJ84"/>
<dbReference type="InterPro" id="IPR019800">
    <property type="entry name" value="Glyco_hydro_3_AS"/>
</dbReference>
<organism evidence="4 5">
    <name type="scientific">Actinidia chinensis var. chinensis</name>
    <name type="common">Chinese soft-hair kiwi</name>
    <dbReference type="NCBI Taxonomy" id="1590841"/>
    <lineage>
        <taxon>Eukaryota</taxon>
        <taxon>Viridiplantae</taxon>
        <taxon>Streptophyta</taxon>
        <taxon>Embryophyta</taxon>
        <taxon>Tracheophyta</taxon>
        <taxon>Spermatophyta</taxon>
        <taxon>Magnoliopsida</taxon>
        <taxon>eudicotyledons</taxon>
        <taxon>Gunneridae</taxon>
        <taxon>Pentapetalae</taxon>
        <taxon>asterids</taxon>
        <taxon>Ericales</taxon>
        <taxon>Actinidiaceae</taxon>
        <taxon>Actinidia</taxon>
    </lineage>
</organism>
<reference evidence="4 5" key="1">
    <citation type="submission" date="2017-07" db="EMBL/GenBank/DDBJ databases">
        <title>An improved, manually edited Actinidia chinensis var. chinensis (kiwifruit) genome highlights the challenges associated with draft genomes and gene prediction in plants.</title>
        <authorList>
            <person name="Pilkington S."/>
            <person name="Crowhurst R."/>
            <person name="Hilario E."/>
            <person name="Nardozza S."/>
            <person name="Fraser L."/>
            <person name="Peng Y."/>
            <person name="Gunaseelan K."/>
            <person name="Simpson R."/>
            <person name="Tahir J."/>
            <person name="Deroles S."/>
            <person name="Templeton K."/>
            <person name="Luo Z."/>
            <person name="Davy M."/>
            <person name="Cheng C."/>
            <person name="Mcneilage M."/>
            <person name="Scaglione D."/>
            <person name="Liu Y."/>
            <person name="Zhang Q."/>
            <person name="Datson P."/>
            <person name="De Silva N."/>
            <person name="Gardiner S."/>
            <person name="Bassett H."/>
            <person name="Chagne D."/>
            <person name="Mccallum J."/>
            <person name="Dzierzon H."/>
            <person name="Deng C."/>
            <person name="Wang Y.-Y."/>
            <person name="Barron N."/>
            <person name="Manako K."/>
            <person name="Bowen J."/>
            <person name="Foster T."/>
            <person name="Erridge Z."/>
            <person name="Tiffin H."/>
            <person name="Waite C."/>
            <person name="Davies K."/>
            <person name="Grierson E."/>
            <person name="Laing W."/>
            <person name="Kirk R."/>
            <person name="Chen X."/>
            <person name="Wood M."/>
            <person name="Montefiori M."/>
            <person name="Brummell D."/>
            <person name="Schwinn K."/>
            <person name="Catanach A."/>
            <person name="Fullerton C."/>
            <person name="Li D."/>
            <person name="Meiyalaghan S."/>
            <person name="Nieuwenhuizen N."/>
            <person name="Read N."/>
            <person name="Prakash R."/>
            <person name="Hunter D."/>
            <person name="Zhang H."/>
            <person name="Mckenzie M."/>
            <person name="Knabel M."/>
            <person name="Harris A."/>
            <person name="Allan A."/>
            <person name="Chen A."/>
            <person name="Janssen B."/>
            <person name="Plunkett B."/>
            <person name="Dwamena C."/>
            <person name="Voogd C."/>
            <person name="Leif D."/>
            <person name="Lafferty D."/>
            <person name="Souleyre E."/>
            <person name="Varkonyi-Gasic E."/>
            <person name="Gambi F."/>
            <person name="Hanley J."/>
            <person name="Yao J.-L."/>
            <person name="Cheung J."/>
            <person name="David K."/>
            <person name="Warren B."/>
            <person name="Marsh K."/>
            <person name="Snowden K."/>
            <person name="Lin-Wang K."/>
            <person name="Brian L."/>
            <person name="Martinez-Sanchez M."/>
            <person name="Wang M."/>
            <person name="Ileperuma N."/>
            <person name="Macnee N."/>
            <person name="Campin R."/>
            <person name="Mcatee P."/>
            <person name="Drummond R."/>
            <person name="Espley R."/>
            <person name="Ireland H."/>
            <person name="Wu R."/>
            <person name="Atkinson R."/>
            <person name="Karunairetnam S."/>
            <person name="Bulley S."/>
            <person name="Chunkath S."/>
            <person name="Hanley Z."/>
            <person name="Storey R."/>
            <person name="Thrimawithana A."/>
            <person name="Thomson S."/>
            <person name="David C."/>
            <person name="Testolin R."/>
        </authorList>
    </citation>
    <scope>NUCLEOTIDE SEQUENCE [LARGE SCALE GENOMIC DNA]</scope>
    <source>
        <strain evidence="5">cv. Red5</strain>
        <tissue evidence="4">Young leaf</tissue>
    </source>
</reference>
<name>A0A2R6QJ84_ACTCC</name>
<evidence type="ECO:0000256" key="2">
    <source>
        <dbReference type="ARBA" id="ARBA00022801"/>
    </source>
</evidence>
<dbReference type="GO" id="GO:0008422">
    <property type="term" value="F:beta-glucosidase activity"/>
    <property type="evidence" value="ECO:0007669"/>
    <property type="project" value="TreeGrafter"/>
</dbReference>
<dbReference type="InterPro" id="IPR051915">
    <property type="entry name" value="Cellulose_Degrad_GH3"/>
</dbReference>
<evidence type="ECO:0000256" key="1">
    <source>
        <dbReference type="ARBA" id="ARBA00005336"/>
    </source>
</evidence>
<dbReference type="InterPro" id="IPR017853">
    <property type="entry name" value="GH"/>
</dbReference>
<dbReference type="SUPFAM" id="SSF51445">
    <property type="entry name" value="(Trans)glycosidases"/>
    <property type="match status" value="1"/>
</dbReference>
<sequence>MLKKELWSILSGGGSLPFEKAQLSDWADMVDGYQKLALESRLRIPMIYAIDTVHGNNNVYGATIFPHSIGLGATRDTDLVYRIGVVTALEISTSGVHYNFAPCWLAREFRWGRCYECYNDDTEIVRNMTSLVSGLQRQPTQGHPNGYLFVVGRNKIVARAKHFVGDGGTNKGINEGCTMASMTWRRFTWHLIWTVFLRVCTVMASYSSWNGNKMHSHHFLLTQVLKDKLGFKGFVISDWEALDRLSNPRGSNYCYSISSAINAEIDMAAIKLKCNGAFRYELFMEDMMYLVESGEILMARIDAVERILRVKIVTGLFEYPMADRSLLDTVGCKLHRELAREAVCKSLVLLKNGKDPQKPFLPLDRNSKKFLLREHMLMILDISVEGGQLLGLNQW</sequence>
<proteinExistence type="inferred from homology"/>